<evidence type="ECO:0000256" key="9">
    <source>
        <dbReference type="ARBA" id="ARBA00067536"/>
    </source>
</evidence>
<keyword evidence="7" id="KW-0865">Zymogen</keyword>
<evidence type="ECO:0000256" key="1">
    <source>
        <dbReference type="ARBA" id="ARBA00007447"/>
    </source>
</evidence>
<dbReference type="InterPro" id="IPR033121">
    <property type="entry name" value="PEPTIDASE_A1"/>
</dbReference>
<dbReference type="InterPro" id="IPR001969">
    <property type="entry name" value="Aspartic_peptidase_AS"/>
</dbReference>
<proteinExistence type="inferred from homology"/>
<dbReference type="GO" id="GO:0009277">
    <property type="term" value="C:fungal-type cell wall"/>
    <property type="evidence" value="ECO:0007669"/>
    <property type="project" value="TreeGrafter"/>
</dbReference>
<keyword evidence="5 12" id="KW-0064">Aspartyl protease</keyword>
<evidence type="ECO:0000256" key="3">
    <source>
        <dbReference type="ARBA" id="ARBA00022685"/>
    </source>
</evidence>
<keyword evidence="6 12" id="KW-0378">Hydrolase</keyword>
<keyword evidence="13" id="KW-1133">Transmembrane helix</keyword>
<dbReference type="FunFam" id="2.40.70.10:FF:000011">
    <property type="entry name" value="Aspartic protease"/>
    <property type="match status" value="1"/>
</dbReference>
<protein>
    <recommendedName>
        <fullName evidence="10">Probable aspartic-type endopeptidase OPSB</fullName>
    </recommendedName>
    <alternativeName>
        <fullName evidence="9">Probable aspartic-type endopeptidase opsB</fullName>
    </alternativeName>
</protein>
<evidence type="ECO:0000313" key="15">
    <source>
        <dbReference type="EMBL" id="KAF2097613.1"/>
    </source>
</evidence>
<feature type="transmembrane region" description="Helical" evidence="13">
    <location>
        <begin position="428"/>
        <end position="448"/>
    </location>
</feature>
<accession>A0A9P4IE28</accession>
<dbReference type="PANTHER" id="PTHR47965:SF12">
    <property type="entry name" value="ASPARTIC PROTEINASE 3-RELATED"/>
    <property type="match status" value="1"/>
</dbReference>
<dbReference type="AlphaFoldDB" id="A0A9P4IE28"/>
<dbReference type="Proteomes" id="UP000799772">
    <property type="component" value="Unassembled WGS sequence"/>
</dbReference>
<evidence type="ECO:0000256" key="6">
    <source>
        <dbReference type="ARBA" id="ARBA00022801"/>
    </source>
</evidence>
<keyword evidence="16" id="KW-1185">Reference proteome</keyword>
<evidence type="ECO:0000256" key="12">
    <source>
        <dbReference type="RuleBase" id="RU000454"/>
    </source>
</evidence>
<dbReference type="InterPro" id="IPR021109">
    <property type="entry name" value="Peptidase_aspartic_dom_sf"/>
</dbReference>
<dbReference type="Pfam" id="PF00026">
    <property type="entry name" value="Asp"/>
    <property type="match status" value="1"/>
</dbReference>
<keyword evidence="13" id="KW-0472">Membrane</keyword>
<evidence type="ECO:0000256" key="4">
    <source>
        <dbReference type="ARBA" id="ARBA00022729"/>
    </source>
</evidence>
<dbReference type="SUPFAM" id="SSF50630">
    <property type="entry name" value="Acid proteases"/>
    <property type="match status" value="1"/>
</dbReference>
<dbReference type="PROSITE" id="PS51767">
    <property type="entry name" value="PEPTIDASE_A1"/>
    <property type="match status" value="1"/>
</dbReference>
<evidence type="ECO:0000259" key="14">
    <source>
        <dbReference type="PROSITE" id="PS51767"/>
    </source>
</evidence>
<dbReference type="PROSITE" id="PS00141">
    <property type="entry name" value="ASP_PROTEASE"/>
    <property type="match status" value="1"/>
</dbReference>
<feature type="active site" evidence="11">
    <location>
        <position position="60"/>
    </location>
</feature>
<dbReference type="PANTHER" id="PTHR47965">
    <property type="entry name" value="ASPARTYL PROTEASE-RELATED"/>
    <property type="match status" value="1"/>
</dbReference>
<evidence type="ECO:0000256" key="2">
    <source>
        <dbReference type="ARBA" id="ARBA00022670"/>
    </source>
</evidence>
<gene>
    <name evidence="15" type="ORF">NA57DRAFT_77866</name>
</gene>
<organism evidence="15 16">
    <name type="scientific">Rhizodiscina lignyota</name>
    <dbReference type="NCBI Taxonomy" id="1504668"/>
    <lineage>
        <taxon>Eukaryota</taxon>
        <taxon>Fungi</taxon>
        <taxon>Dikarya</taxon>
        <taxon>Ascomycota</taxon>
        <taxon>Pezizomycotina</taxon>
        <taxon>Dothideomycetes</taxon>
        <taxon>Pleosporomycetidae</taxon>
        <taxon>Aulographales</taxon>
        <taxon>Rhizodiscinaceae</taxon>
        <taxon>Rhizodiscina</taxon>
    </lineage>
</organism>
<evidence type="ECO:0000256" key="10">
    <source>
        <dbReference type="ARBA" id="ARBA00068059"/>
    </source>
</evidence>
<dbReference type="GO" id="GO:0006508">
    <property type="term" value="P:proteolysis"/>
    <property type="evidence" value="ECO:0007669"/>
    <property type="project" value="UniProtKB-KW"/>
</dbReference>
<dbReference type="GO" id="GO:0031505">
    <property type="term" value="P:fungal-type cell wall organization"/>
    <property type="evidence" value="ECO:0007669"/>
    <property type="project" value="TreeGrafter"/>
</dbReference>
<keyword evidence="4" id="KW-0732">Signal</keyword>
<dbReference type="OrthoDB" id="771136at2759"/>
<reference evidence="15" key="1">
    <citation type="journal article" date="2020" name="Stud. Mycol.">
        <title>101 Dothideomycetes genomes: a test case for predicting lifestyles and emergence of pathogens.</title>
        <authorList>
            <person name="Haridas S."/>
            <person name="Albert R."/>
            <person name="Binder M."/>
            <person name="Bloem J."/>
            <person name="Labutti K."/>
            <person name="Salamov A."/>
            <person name="Andreopoulos B."/>
            <person name="Baker S."/>
            <person name="Barry K."/>
            <person name="Bills G."/>
            <person name="Bluhm B."/>
            <person name="Cannon C."/>
            <person name="Castanera R."/>
            <person name="Culley D."/>
            <person name="Daum C."/>
            <person name="Ezra D."/>
            <person name="Gonzalez J."/>
            <person name="Henrissat B."/>
            <person name="Kuo A."/>
            <person name="Liang C."/>
            <person name="Lipzen A."/>
            <person name="Lutzoni F."/>
            <person name="Magnuson J."/>
            <person name="Mondo S."/>
            <person name="Nolan M."/>
            <person name="Ohm R."/>
            <person name="Pangilinan J."/>
            <person name="Park H.-J."/>
            <person name="Ramirez L."/>
            <person name="Alfaro M."/>
            <person name="Sun H."/>
            <person name="Tritt A."/>
            <person name="Yoshinaga Y."/>
            <person name="Zwiers L.-H."/>
            <person name="Turgeon B."/>
            <person name="Goodwin S."/>
            <person name="Spatafora J."/>
            <person name="Crous P."/>
            <person name="Grigoriev I."/>
        </authorList>
    </citation>
    <scope>NUCLEOTIDE SEQUENCE</scope>
    <source>
        <strain evidence="15">CBS 133067</strain>
    </source>
</reference>
<evidence type="ECO:0000256" key="5">
    <source>
        <dbReference type="ARBA" id="ARBA00022750"/>
    </source>
</evidence>
<dbReference type="Gene3D" id="2.40.70.10">
    <property type="entry name" value="Acid Proteases"/>
    <property type="match status" value="2"/>
</dbReference>
<comment type="caution">
    <text evidence="15">The sequence shown here is derived from an EMBL/GenBank/DDBJ whole genome shotgun (WGS) entry which is preliminary data.</text>
</comment>
<dbReference type="EMBL" id="ML978128">
    <property type="protein sequence ID" value="KAF2097613.1"/>
    <property type="molecule type" value="Genomic_DNA"/>
</dbReference>
<keyword evidence="8" id="KW-0325">Glycoprotein</keyword>
<dbReference type="GO" id="GO:0005576">
    <property type="term" value="C:extracellular region"/>
    <property type="evidence" value="ECO:0007669"/>
    <property type="project" value="TreeGrafter"/>
</dbReference>
<dbReference type="GO" id="GO:0004190">
    <property type="term" value="F:aspartic-type endopeptidase activity"/>
    <property type="evidence" value="ECO:0007669"/>
    <property type="project" value="UniProtKB-KW"/>
</dbReference>
<evidence type="ECO:0000313" key="16">
    <source>
        <dbReference type="Proteomes" id="UP000799772"/>
    </source>
</evidence>
<evidence type="ECO:0000256" key="8">
    <source>
        <dbReference type="ARBA" id="ARBA00023180"/>
    </source>
</evidence>
<sequence>MQGPPAVLGLQTERKQITNPHIRDQLRRRQNTLTAQLDNEETLYFVNISLGGQQLRLDIDTGSSDLWANAPNSQICSEQGNFCAISGTYDANSSDSYNYVNSDFSIKYADGTFAEGDYATDTLKIGSTSIDNMQFGIGYNSTSQNGILGIGYESNEVQLAATGQTYRNLPTSLVNSNIIQSPAYSLWLNDFEANTGSILFGGVDTDKYHGQLSTLPLIKEQGEFREFIIALTGVSAANQSVFNDTSNAVPVLLDSGSSLTYLPDDIANSLFQVFNADYQQNEGAAIVDCNLANQDESVDFTFSSPTISVPLNELVVVAAIRGNGDPICILGIAPAGDSTPVLGDTFLRSAYVVYDLANNEISLAATNFNATSSNVQEIGTGDNAVPDATIIQNAVTTAAVSSGGARNGGLPSGITSGADRTVLAGEGLRIWGCMAVATIGMAMGVGLITL</sequence>
<name>A0A9P4IE28_9PEZI</name>
<keyword evidence="2 12" id="KW-0645">Protease</keyword>
<evidence type="ECO:0000256" key="7">
    <source>
        <dbReference type="ARBA" id="ARBA00023145"/>
    </source>
</evidence>
<feature type="domain" description="Peptidase A1" evidence="14">
    <location>
        <begin position="44"/>
        <end position="364"/>
    </location>
</feature>
<keyword evidence="3" id="KW-0165">Cleavage on pair of basic residues</keyword>
<dbReference type="PRINTS" id="PR00792">
    <property type="entry name" value="PEPSIN"/>
</dbReference>
<dbReference type="CDD" id="cd05474">
    <property type="entry name" value="SAP_like"/>
    <property type="match status" value="1"/>
</dbReference>
<feature type="active site" evidence="11">
    <location>
        <position position="254"/>
    </location>
</feature>
<keyword evidence="13" id="KW-0812">Transmembrane</keyword>
<dbReference type="InterPro" id="IPR001461">
    <property type="entry name" value="Aspartic_peptidase_A1"/>
</dbReference>
<comment type="similarity">
    <text evidence="1 12">Belongs to the peptidase A1 family.</text>
</comment>
<evidence type="ECO:0000256" key="11">
    <source>
        <dbReference type="PIRSR" id="PIRSR601461-1"/>
    </source>
</evidence>
<dbReference type="InterPro" id="IPR033876">
    <property type="entry name" value="SAP-like"/>
</dbReference>
<evidence type="ECO:0000256" key="13">
    <source>
        <dbReference type="SAM" id="Phobius"/>
    </source>
</evidence>